<dbReference type="GO" id="GO:0005737">
    <property type="term" value="C:cytoplasm"/>
    <property type="evidence" value="ECO:0007669"/>
    <property type="project" value="UniProtKB-SubCell"/>
</dbReference>
<dbReference type="HAMAP" id="MF_00528">
    <property type="entry name" value="Maf"/>
    <property type="match status" value="1"/>
</dbReference>
<proteinExistence type="inferred from homology"/>
<evidence type="ECO:0000313" key="5">
    <source>
        <dbReference type="EMBL" id="OAJ66545.1"/>
    </source>
</evidence>
<accession>A0A1B6VH52</accession>
<dbReference type="InterPro" id="IPR003697">
    <property type="entry name" value="Maf-like"/>
</dbReference>
<dbReference type="PANTHER" id="PTHR43213">
    <property type="entry name" value="BIFUNCTIONAL DTTP/UTP PYROPHOSPHATASE/METHYLTRANSFERASE PROTEIN-RELATED"/>
    <property type="match status" value="1"/>
</dbReference>
<evidence type="ECO:0000256" key="4">
    <source>
        <dbReference type="HAMAP-Rule" id="MF_00528"/>
    </source>
</evidence>
<dbReference type="EMBL" id="LUTU01000014">
    <property type="protein sequence ID" value="OAJ66545.1"/>
    <property type="molecule type" value="Genomic_DNA"/>
</dbReference>
<sequence length="203" mass="22210">MTLLNNSIILASGSSARRVLLEESGLIIQVRPVDLDEGALRQQCESEGKSLGDTALALADAKARLAADVSSDTSLIIAADQILDLDGTAFAKPQDLNEAKTHLKCLRNRTHTLQTAVVLYRGTQKIWETLATPQMTMRAFSDEFLELYLKEEGDRILSCVGAYRLEGLGIQLFSKISGDQDAILGLPRLSLLEKLRQENVILA</sequence>
<gene>
    <name evidence="5" type="ORF">A0123_02677</name>
</gene>
<dbReference type="AlphaFoldDB" id="A0A1B6VH52"/>
<dbReference type="RefSeq" id="WP_064275184.1">
    <property type="nucleotide sequence ID" value="NZ_JAERLC010000006.1"/>
</dbReference>
<dbReference type="PATRIC" id="fig|38307.3.peg.2795"/>
<evidence type="ECO:0000256" key="1">
    <source>
        <dbReference type="ARBA" id="ARBA00001968"/>
    </source>
</evidence>
<dbReference type="OrthoDB" id="9813962at2"/>
<comment type="subcellular location">
    <subcellularLocation>
        <location evidence="4">Cytoplasm</location>
    </subcellularLocation>
</comment>
<feature type="active site" description="Proton acceptor" evidence="4">
    <location>
        <position position="80"/>
    </location>
</feature>
<protein>
    <recommendedName>
        <fullName evidence="4">Nucleoside triphosphate pyrophosphatase</fullName>
        <ecNumber evidence="4">3.6.1.9</ecNumber>
    </recommendedName>
    <alternativeName>
        <fullName evidence="4">Nucleotide pyrophosphatase</fullName>
        <shortName evidence="4">Nucleotide PPase</shortName>
    </alternativeName>
</protein>
<dbReference type="GO" id="GO:0047429">
    <property type="term" value="F:nucleoside triphosphate diphosphatase activity"/>
    <property type="evidence" value="ECO:0007669"/>
    <property type="project" value="UniProtKB-EC"/>
</dbReference>
<name>A0A1B6VH52_9PROT</name>
<evidence type="ECO:0000256" key="3">
    <source>
        <dbReference type="ARBA" id="ARBA00023080"/>
    </source>
</evidence>
<comment type="similarity">
    <text evidence="4">Belongs to the Maf family.</text>
</comment>
<dbReference type="GO" id="GO:0009117">
    <property type="term" value="P:nucleotide metabolic process"/>
    <property type="evidence" value="ECO:0007669"/>
    <property type="project" value="UniProtKB-KW"/>
</dbReference>
<keyword evidence="3 4" id="KW-0546">Nucleotide metabolism</keyword>
<evidence type="ECO:0000313" key="6">
    <source>
        <dbReference type="Proteomes" id="UP000077786"/>
    </source>
</evidence>
<dbReference type="Pfam" id="PF02545">
    <property type="entry name" value="Maf"/>
    <property type="match status" value="1"/>
</dbReference>
<comment type="catalytic activity">
    <reaction evidence="4">
        <text>a 2'-deoxyribonucleoside 5'-triphosphate + H2O = a 2'-deoxyribonucleoside 5'-phosphate + diphosphate + H(+)</text>
        <dbReference type="Rhea" id="RHEA:44644"/>
        <dbReference type="ChEBI" id="CHEBI:15377"/>
        <dbReference type="ChEBI" id="CHEBI:15378"/>
        <dbReference type="ChEBI" id="CHEBI:33019"/>
        <dbReference type="ChEBI" id="CHEBI:61560"/>
        <dbReference type="ChEBI" id="CHEBI:65317"/>
        <dbReference type="EC" id="3.6.1.9"/>
    </reaction>
</comment>
<dbReference type="EC" id="3.6.1.9" evidence="4"/>
<dbReference type="SUPFAM" id="SSF52972">
    <property type="entry name" value="ITPase-like"/>
    <property type="match status" value="1"/>
</dbReference>
<comment type="catalytic activity">
    <reaction evidence="4">
        <text>a ribonucleoside 5'-triphosphate + H2O = a ribonucleoside 5'-phosphate + diphosphate + H(+)</text>
        <dbReference type="Rhea" id="RHEA:23996"/>
        <dbReference type="ChEBI" id="CHEBI:15377"/>
        <dbReference type="ChEBI" id="CHEBI:15378"/>
        <dbReference type="ChEBI" id="CHEBI:33019"/>
        <dbReference type="ChEBI" id="CHEBI:58043"/>
        <dbReference type="ChEBI" id="CHEBI:61557"/>
        <dbReference type="EC" id="3.6.1.9"/>
    </reaction>
</comment>
<dbReference type="InterPro" id="IPR029001">
    <property type="entry name" value="ITPase-like_fam"/>
</dbReference>
<comment type="caution">
    <text evidence="4">Lacks conserved residue(s) required for the propagation of feature annotation.</text>
</comment>
<reference evidence="5 6" key="1">
    <citation type="submission" date="2016-03" db="EMBL/GenBank/DDBJ databases">
        <title>Draft genome sequence of Gluconobacter cerinus strain CECT 9110.</title>
        <authorList>
            <person name="Sainz F."/>
            <person name="Mas A."/>
            <person name="Torija M.J."/>
        </authorList>
    </citation>
    <scope>NUCLEOTIDE SEQUENCE [LARGE SCALE GENOMIC DNA]</scope>
    <source>
        <strain evidence="5 6">CECT 9110</strain>
    </source>
</reference>
<keyword evidence="2 4" id="KW-0378">Hydrolase</keyword>
<organism evidence="5 6">
    <name type="scientific">Gluconobacter cerinus</name>
    <dbReference type="NCBI Taxonomy" id="38307"/>
    <lineage>
        <taxon>Bacteria</taxon>
        <taxon>Pseudomonadati</taxon>
        <taxon>Pseudomonadota</taxon>
        <taxon>Alphaproteobacteria</taxon>
        <taxon>Acetobacterales</taxon>
        <taxon>Acetobacteraceae</taxon>
        <taxon>Gluconobacter</taxon>
    </lineage>
</organism>
<comment type="function">
    <text evidence="4">Nucleoside triphosphate pyrophosphatase. May have a dual role in cell division arrest and in preventing the incorporation of modified nucleotides into cellular nucleic acids.</text>
</comment>
<dbReference type="PANTHER" id="PTHR43213:SF5">
    <property type="entry name" value="BIFUNCTIONAL DTTP_UTP PYROPHOSPHATASE_METHYLTRANSFERASE PROTEIN-RELATED"/>
    <property type="match status" value="1"/>
</dbReference>
<comment type="caution">
    <text evidence="5">The sequence shown here is derived from an EMBL/GenBank/DDBJ whole genome shotgun (WGS) entry which is preliminary data.</text>
</comment>
<dbReference type="Gene3D" id="3.90.950.10">
    <property type="match status" value="1"/>
</dbReference>
<comment type="cofactor">
    <cofactor evidence="1 4">
        <name>a divalent metal cation</name>
        <dbReference type="ChEBI" id="CHEBI:60240"/>
    </cofactor>
</comment>
<keyword evidence="4" id="KW-0963">Cytoplasm</keyword>
<dbReference type="PIRSF" id="PIRSF006305">
    <property type="entry name" value="Maf"/>
    <property type="match status" value="1"/>
</dbReference>
<evidence type="ECO:0000256" key="2">
    <source>
        <dbReference type="ARBA" id="ARBA00022801"/>
    </source>
</evidence>
<dbReference type="CDD" id="cd00555">
    <property type="entry name" value="Maf"/>
    <property type="match status" value="1"/>
</dbReference>
<dbReference type="Proteomes" id="UP000077786">
    <property type="component" value="Unassembled WGS sequence"/>
</dbReference>